<dbReference type="Proteomes" id="UP001550853">
    <property type="component" value="Unassembled WGS sequence"/>
</dbReference>
<dbReference type="Pfam" id="PF02784">
    <property type="entry name" value="Orn_Arg_deC_N"/>
    <property type="match status" value="1"/>
</dbReference>
<evidence type="ECO:0000313" key="7">
    <source>
        <dbReference type="Proteomes" id="UP001550853"/>
    </source>
</evidence>
<dbReference type="PRINTS" id="PR01182">
    <property type="entry name" value="ORNDCRBXLASE"/>
</dbReference>
<dbReference type="InterPro" id="IPR022644">
    <property type="entry name" value="De-COase2_N"/>
</dbReference>
<keyword evidence="2" id="KW-0663">Pyridoxal phosphate</keyword>
<gene>
    <name evidence="6" type="ORF">AB0E61_13695</name>
</gene>
<dbReference type="SUPFAM" id="SSF50621">
    <property type="entry name" value="Alanine racemase C-terminal domain-like"/>
    <property type="match status" value="1"/>
</dbReference>
<dbReference type="InterPro" id="IPR022657">
    <property type="entry name" value="De-COase2_CS"/>
</dbReference>
<dbReference type="PANTHER" id="PTHR43727">
    <property type="entry name" value="DIAMINOPIMELATE DECARBOXYLASE"/>
    <property type="match status" value="1"/>
</dbReference>
<evidence type="ECO:0000256" key="2">
    <source>
        <dbReference type="ARBA" id="ARBA00022898"/>
    </source>
</evidence>
<comment type="similarity">
    <text evidence="3">Belongs to the Orn/Lys/Arg decarboxylase class-II family.</text>
</comment>
<dbReference type="PROSITE" id="PS00879">
    <property type="entry name" value="ODR_DC_2_2"/>
    <property type="match status" value="1"/>
</dbReference>
<dbReference type="InterPro" id="IPR029066">
    <property type="entry name" value="PLP-binding_barrel"/>
</dbReference>
<comment type="caution">
    <text evidence="6">The sequence shown here is derived from an EMBL/GenBank/DDBJ whole genome shotgun (WGS) entry which is preliminary data.</text>
</comment>
<accession>A0ABV2YZG8</accession>
<evidence type="ECO:0000256" key="3">
    <source>
        <dbReference type="RuleBase" id="RU003737"/>
    </source>
</evidence>
<dbReference type="PRINTS" id="PR01179">
    <property type="entry name" value="ODADCRBXLASE"/>
</dbReference>
<dbReference type="Gene3D" id="2.40.37.10">
    <property type="entry name" value="Lyase, Ornithine Decarboxylase, Chain A, domain 1"/>
    <property type="match status" value="1"/>
</dbReference>
<reference evidence="6 7" key="1">
    <citation type="submission" date="2024-06" db="EMBL/GenBank/DDBJ databases">
        <title>The Natural Products Discovery Center: Release of the First 8490 Sequenced Strains for Exploring Actinobacteria Biosynthetic Diversity.</title>
        <authorList>
            <person name="Kalkreuter E."/>
            <person name="Kautsar S.A."/>
            <person name="Yang D."/>
            <person name="Bader C.D."/>
            <person name="Teijaro C.N."/>
            <person name="Fluegel L."/>
            <person name="Davis C.M."/>
            <person name="Simpson J.R."/>
            <person name="Lauterbach L."/>
            <person name="Steele A.D."/>
            <person name="Gui C."/>
            <person name="Meng S."/>
            <person name="Li G."/>
            <person name="Viehrig K."/>
            <person name="Ye F."/>
            <person name="Su P."/>
            <person name="Kiefer A.F."/>
            <person name="Nichols A."/>
            <person name="Cepeda A.J."/>
            <person name="Yan W."/>
            <person name="Fan B."/>
            <person name="Jiang Y."/>
            <person name="Adhikari A."/>
            <person name="Zheng C.-J."/>
            <person name="Schuster L."/>
            <person name="Cowan T.M."/>
            <person name="Smanski M.J."/>
            <person name="Chevrette M.G."/>
            <person name="De Carvalho L.P.S."/>
            <person name="Shen B."/>
        </authorList>
    </citation>
    <scope>NUCLEOTIDE SEQUENCE [LARGE SCALE GENOMIC DNA]</scope>
    <source>
        <strain evidence="6 7">NPDC033039</strain>
    </source>
</reference>
<dbReference type="EMBL" id="JBEZVI010000009">
    <property type="protein sequence ID" value="MEU3711138.1"/>
    <property type="molecule type" value="Genomic_DNA"/>
</dbReference>
<dbReference type="InterPro" id="IPR002433">
    <property type="entry name" value="Orn_de-COase"/>
</dbReference>
<dbReference type="InterPro" id="IPR000183">
    <property type="entry name" value="Orn/DAP/Arg_de-COase"/>
</dbReference>
<evidence type="ECO:0000259" key="4">
    <source>
        <dbReference type="Pfam" id="PF00278"/>
    </source>
</evidence>
<organism evidence="6 7">
    <name type="scientific">Streptomyces catenulae</name>
    <dbReference type="NCBI Taxonomy" id="66875"/>
    <lineage>
        <taxon>Bacteria</taxon>
        <taxon>Bacillati</taxon>
        <taxon>Actinomycetota</taxon>
        <taxon>Actinomycetes</taxon>
        <taxon>Kitasatosporales</taxon>
        <taxon>Streptomycetaceae</taxon>
        <taxon>Streptomyces</taxon>
    </lineage>
</organism>
<name>A0ABV2YZG8_9ACTN</name>
<feature type="domain" description="Orn/DAP/Arg decarboxylase 2 N-terminal" evidence="5">
    <location>
        <begin position="12"/>
        <end position="264"/>
    </location>
</feature>
<dbReference type="SUPFAM" id="SSF51419">
    <property type="entry name" value="PLP-binding barrel"/>
    <property type="match status" value="1"/>
</dbReference>
<evidence type="ECO:0000259" key="5">
    <source>
        <dbReference type="Pfam" id="PF02784"/>
    </source>
</evidence>
<dbReference type="Gene3D" id="3.20.20.10">
    <property type="entry name" value="Alanine racemase"/>
    <property type="match status" value="1"/>
</dbReference>
<dbReference type="InterPro" id="IPR022643">
    <property type="entry name" value="De-COase2_C"/>
</dbReference>
<keyword evidence="7" id="KW-1185">Reference proteome</keyword>
<dbReference type="Pfam" id="PF00278">
    <property type="entry name" value="Orn_DAP_Arg_deC"/>
    <property type="match status" value="1"/>
</dbReference>
<dbReference type="PANTHER" id="PTHR43727:SF2">
    <property type="entry name" value="GROUP IV DECARBOXYLASE"/>
    <property type="match status" value="1"/>
</dbReference>
<proteinExistence type="inferred from homology"/>
<evidence type="ECO:0000313" key="6">
    <source>
        <dbReference type="EMBL" id="MEU3711138.1"/>
    </source>
</evidence>
<dbReference type="InterPro" id="IPR009006">
    <property type="entry name" value="Ala_racemase/Decarboxylase_C"/>
</dbReference>
<dbReference type="RefSeq" id="WP_157847980.1">
    <property type="nucleotide sequence ID" value="NZ_JBEZVI010000009.1"/>
</dbReference>
<protein>
    <submittedName>
        <fullName evidence="6">Type III PLP-dependent enzyme</fullName>
    </submittedName>
</protein>
<feature type="domain" description="Orn/DAP/Arg decarboxylase 2 C-terminal" evidence="4">
    <location>
        <begin position="7"/>
        <end position="361"/>
    </location>
</feature>
<comment type="cofactor">
    <cofactor evidence="1">
        <name>pyridoxal 5'-phosphate</name>
        <dbReference type="ChEBI" id="CHEBI:597326"/>
    </cofactor>
</comment>
<sequence>MPETPAYVYDLAAVRHAHGLLRDSLPESAGLFYSLKANPHPAVLRQLSALGCRAEVSSPGELTAALEAGFRAGDILYTGPGRRDADVGLAVARGVRHFSVDSPHALDQLDHVGRVRGVPLSALLRINPPEPPAGVGLAMTGGPSQFGADLAWVLAEPRLFHGREHVATTGIHLYMGSNQHDGAKLLATFAYGLDIVAEVEARLGFRLATVDLGGGFGAPYAVEGDLPRFPALRAELTSLLAQRLPGSPADGRTVVFESGRYLTAGCGRLLTRVLDVKVSQGRRVVVLDAGVNHLAGMAGLGKEPFLDPDFRFPRAPGGHRSAKGGDDIVSGPLCHPLDLWTRTGSLPELRIGDLLTVPNVGAYGLHSSLTGFHCHPMPLEVVVDGDREAGRSRELTVRERGAS</sequence>
<evidence type="ECO:0000256" key="1">
    <source>
        <dbReference type="ARBA" id="ARBA00001933"/>
    </source>
</evidence>